<evidence type="ECO:0000313" key="2">
    <source>
        <dbReference type="Proteomes" id="UP000694523"/>
    </source>
</evidence>
<protein>
    <submittedName>
        <fullName evidence="1">Uncharacterized protein</fullName>
    </submittedName>
</protein>
<reference evidence="1" key="2">
    <citation type="submission" date="2025-09" db="UniProtKB">
        <authorList>
            <consortium name="Ensembl"/>
        </authorList>
    </citation>
    <scope>IDENTIFICATION</scope>
</reference>
<dbReference type="Ensembl" id="ENSNMLT00000003590.1">
    <property type="protein sequence ID" value="ENSNMLP00000003123.1"/>
    <property type="gene ID" value="ENSNMLG00000002287.1"/>
</dbReference>
<reference evidence="1" key="1">
    <citation type="submission" date="2025-08" db="UniProtKB">
        <authorList>
            <consortium name="Ensembl"/>
        </authorList>
    </citation>
    <scope>IDENTIFICATION</scope>
</reference>
<organism evidence="1 2">
    <name type="scientific">Neogobius melanostomus</name>
    <name type="common">round goby</name>
    <dbReference type="NCBI Taxonomy" id="47308"/>
    <lineage>
        <taxon>Eukaryota</taxon>
        <taxon>Metazoa</taxon>
        <taxon>Chordata</taxon>
        <taxon>Craniata</taxon>
        <taxon>Vertebrata</taxon>
        <taxon>Euteleostomi</taxon>
        <taxon>Actinopterygii</taxon>
        <taxon>Neopterygii</taxon>
        <taxon>Teleostei</taxon>
        <taxon>Neoteleostei</taxon>
        <taxon>Acanthomorphata</taxon>
        <taxon>Gobiaria</taxon>
        <taxon>Gobiiformes</taxon>
        <taxon>Gobioidei</taxon>
        <taxon>Gobiidae</taxon>
        <taxon>Benthophilinae</taxon>
        <taxon>Neogobiini</taxon>
        <taxon>Neogobius</taxon>
    </lineage>
</organism>
<accession>A0A8C6S9G4</accession>
<dbReference type="Proteomes" id="UP000694523">
    <property type="component" value="Unplaced"/>
</dbReference>
<keyword evidence="2" id="KW-1185">Reference proteome</keyword>
<sequence>MMRGRHLRSAWPWSCEWTLTRRRTPHAPLPSWRHRFSFDGGDYSIFQSHSYPRRARTRWHRSTNQLNTEPSPLANRKVTFSSTEWMLESTV</sequence>
<dbReference type="AlphaFoldDB" id="A0A8C6S9G4"/>
<name>A0A8C6S9G4_9GOBI</name>
<proteinExistence type="predicted"/>
<evidence type="ECO:0000313" key="1">
    <source>
        <dbReference type="Ensembl" id="ENSNMLP00000003123.1"/>
    </source>
</evidence>